<dbReference type="Gene3D" id="1.10.510.10">
    <property type="entry name" value="Transferase(Phosphotransferase) domain 1"/>
    <property type="match status" value="1"/>
</dbReference>
<feature type="region of interest" description="Disordered" evidence="5">
    <location>
        <begin position="577"/>
        <end position="655"/>
    </location>
</feature>
<organism evidence="6 7">
    <name type="scientific">Paramuricea clavata</name>
    <name type="common">Red gorgonian</name>
    <name type="synonym">Violescent sea-whip</name>
    <dbReference type="NCBI Taxonomy" id="317549"/>
    <lineage>
        <taxon>Eukaryota</taxon>
        <taxon>Metazoa</taxon>
        <taxon>Cnidaria</taxon>
        <taxon>Anthozoa</taxon>
        <taxon>Octocorallia</taxon>
        <taxon>Malacalcyonacea</taxon>
        <taxon>Plexauridae</taxon>
        <taxon>Paramuricea</taxon>
    </lineage>
</organism>
<dbReference type="CDD" id="cd00180">
    <property type="entry name" value="PKc"/>
    <property type="match status" value="1"/>
</dbReference>
<dbReference type="InterPro" id="IPR017441">
    <property type="entry name" value="Protein_kinase_ATP_BS"/>
</dbReference>
<keyword evidence="4" id="KW-0067">ATP-binding</keyword>
<dbReference type="GO" id="GO:0005524">
    <property type="term" value="F:ATP binding"/>
    <property type="evidence" value="ECO:0007669"/>
    <property type="project" value="UniProtKB-UniRule"/>
</dbReference>
<dbReference type="PROSITE" id="PS00107">
    <property type="entry name" value="PROTEIN_KINASE_ATP"/>
    <property type="match status" value="1"/>
</dbReference>
<dbReference type="SMART" id="SM00220">
    <property type="entry name" value="S_TKc"/>
    <property type="match status" value="1"/>
</dbReference>
<feature type="compositionally biased region" description="Polar residues" evidence="5">
    <location>
        <begin position="601"/>
        <end position="611"/>
    </location>
</feature>
<dbReference type="InterPro" id="IPR008271">
    <property type="entry name" value="Ser/Thr_kinase_AS"/>
</dbReference>
<accession>A0A6S7JQF6</accession>
<dbReference type="PROSITE" id="PS50011">
    <property type="entry name" value="PROTEIN_KINASE_DOM"/>
    <property type="match status" value="1"/>
</dbReference>
<evidence type="ECO:0000256" key="3">
    <source>
        <dbReference type="ARBA" id="ARBA00022777"/>
    </source>
</evidence>
<dbReference type="Pfam" id="PF00069">
    <property type="entry name" value="Pkinase"/>
    <property type="match status" value="1"/>
</dbReference>
<protein>
    <submittedName>
        <fullName evidence="6">Tyrosine- kinase SPK-1</fullName>
    </submittedName>
</protein>
<proteinExistence type="predicted"/>
<dbReference type="InterPro" id="IPR051681">
    <property type="entry name" value="Ser/Thr_Kinases-Pseudokinases"/>
</dbReference>
<evidence type="ECO:0000313" key="7">
    <source>
        <dbReference type="Proteomes" id="UP001152795"/>
    </source>
</evidence>
<evidence type="ECO:0000256" key="2">
    <source>
        <dbReference type="ARBA" id="ARBA00022741"/>
    </source>
</evidence>
<dbReference type="InterPro" id="IPR000719">
    <property type="entry name" value="Prot_kinase_dom"/>
</dbReference>
<name>A0A6S7JQF6_PARCT</name>
<evidence type="ECO:0000256" key="1">
    <source>
        <dbReference type="ARBA" id="ARBA00022679"/>
    </source>
</evidence>
<sequence length="655" mass="73753">MSKLGSFKVPSLIKKRRIDHGLPTFSWNSLRNVEEIGSGSYGSIHRAIYDKETVAVKKLKGESSIAKERFLKEAKLLFEMKHESIPGFLGFTENPYSLMMEYVMFDFQPFGIEKSVTNIGEFYHFIDHEFDFKSFADVLVVCIRDVVNALDYLHNHSIAHRDLKPENVLVSNQHYCQKDKDTFARIYANCPIVCKVTDFGFSRSLNTQTQSILQSRTEDVCRGTPVYMAPEIHNNTLKNANLGDLKRTDIWSLGMLAYAAINPNLINPYHKEAEDLGGPLTMDTMKLFTQIQQLPAHDLKYESLRVTEWWQLEEVFQMCAKFEPSFRPSTSEILQVFNFQNLEDSLTIKSLNVSQSTALEKKDNEFATIMQLSEDAEIQAEFDTNADLNINERCLSWDDLVGIGEETISTLPLKINAFRDMTETYDPVDAKAILTSNNLLAANYELSEECVSDNGVFTGLGRKELFDALSKQDPTKQGNRVGLYTCSPYTFLVGTNNSSYFLMDTHPIGEDLGGNGNGILVVTSDLSEESCKLLIQWLLKRLKSSGVSGDSAQSFAWVTEVHDIQVINSDEDVTMLGERRGEEDTETDTQMYATSDVAESEPQSPHTCSSSIEEDLANPTYVTSMRTPTITVLSDSDDSSEGNDVPIDKPARRKR</sequence>
<keyword evidence="7" id="KW-1185">Reference proteome</keyword>
<keyword evidence="1" id="KW-0808">Transferase</keyword>
<dbReference type="Proteomes" id="UP001152795">
    <property type="component" value="Unassembled WGS sequence"/>
</dbReference>
<feature type="non-terminal residue" evidence="6">
    <location>
        <position position="1"/>
    </location>
</feature>
<dbReference type="InterPro" id="IPR011009">
    <property type="entry name" value="Kinase-like_dom_sf"/>
</dbReference>
<dbReference type="PANTHER" id="PTHR44329">
    <property type="entry name" value="SERINE/THREONINE-PROTEIN KINASE TNNI3K-RELATED"/>
    <property type="match status" value="1"/>
</dbReference>
<dbReference type="AlphaFoldDB" id="A0A6S7JQF6"/>
<evidence type="ECO:0000256" key="4">
    <source>
        <dbReference type="ARBA" id="ARBA00022840"/>
    </source>
</evidence>
<gene>
    <name evidence="6" type="ORF">PACLA_8A007273</name>
</gene>
<evidence type="ECO:0000256" key="5">
    <source>
        <dbReference type="SAM" id="MobiDB-lite"/>
    </source>
</evidence>
<feature type="compositionally biased region" description="Polar residues" evidence="5">
    <location>
        <begin position="620"/>
        <end position="634"/>
    </location>
</feature>
<dbReference type="EMBL" id="CACRXK020020473">
    <property type="protein sequence ID" value="CAB4034845.1"/>
    <property type="molecule type" value="Genomic_DNA"/>
</dbReference>
<keyword evidence="2" id="KW-0547">Nucleotide-binding</keyword>
<dbReference type="PANTHER" id="PTHR44329:SF288">
    <property type="entry name" value="MITOGEN-ACTIVATED PROTEIN KINASE KINASE KINASE 20"/>
    <property type="match status" value="1"/>
</dbReference>
<dbReference type="GO" id="GO:0004674">
    <property type="term" value="F:protein serine/threonine kinase activity"/>
    <property type="evidence" value="ECO:0007669"/>
    <property type="project" value="TreeGrafter"/>
</dbReference>
<evidence type="ECO:0000313" key="6">
    <source>
        <dbReference type="EMBL" id="CAB4034845.1"/>
    </source>
</evidence>
<dbReference type="PROSITE" id="PS00108">
    <property type="entry name" value="PROTEIN_KINASE_ST"/>
    <property type="match status" value="1"/>
</dbReference>
<comment type="caution">
    <text evidence="6">The sequence shown here is derived from an EMBL/GenBank/DDBJ whole genome shotgun (WGS) entry which is preliminary data.</text>
</comment>
<dbReference type="OrthoDB" id="5987198at2759"/>
<feature type="compositionally biased region" description="Basic and acidic residues" evidence="5">
    <location>
        <begin position="646"/>
        <end position="655"/>
    </location>
</feature>
<reference evidence="6" key="1">
    <citation type="submission" date="2020-04" db="EMBL/GenBank/DDBJ databases">
        <authorList>
            <person name="Alioto T."/>
            <person name="Alioto T."/>
            <person name="Gomez Garrido J."/>
        </authorList>
    </citation>
    <scope>NUCLEOTIDE SEQUENCE</scope>
    <source>
        <strain evidence="6">A484AB</strain>
    </source>
</reference>
<keyword evidence="3 6" id="KW-0418">Kinase</keyword>
<dbReference type="SUPFAM" id="SSF56112">
    <property type="entry name" value="Protein kinase-like (PK-like)"/>
    <property type="match status" value="1"/>
</dbReference>
<dbReference type="Gene3D" id="3.30.200.20">
    <property type="entry name" value="Phosphorylase Kinase, domain 1"/>
    <property type="match status" value="1"/>
</dbReference>